<feature type="region of interest" description="Disordered" evidence="1">
    <location>
        <begin position="97"/>
        <end position="129"/>
    </location>
</feature>
<name>A0A8J7I9J3_9NOST</name>
<evidence type="ECO:0000256" key="1">
    <source>
        <dbReference type="SAM" id="MobiDB-lite"/>
    </source>
</evidence>
<accession>A0A8J7I9J3</accession>
<keyword evidence="3" id="KW-1185">Reference proteome</keyword>
<organism evidence="2 3">
    <name type="scientific">Dendronalium phyllosphericum CENA369</name>
    <dbReference type="NCBI Taxonomy" id="1725256"/>
    <lineage>
        <taxon>Bacteria</taxon>
        <taxon>Bacillati</taxon>
        <taxon>Cyanobacteriota</taxon>
        <taxon>Cyanophyceae</taxon>
        <taxon>Nostocales</taxon>
        <taxon>Nostocaceae</taxon>
        <taxon>Dendronalium</taxon>
        <taxon>Dendronalium phyllosphericum</taxon>
    </lineage>
</organism>
<dbReference type="RefSeq" id="WP_214435147.1">
    <property type="nucleotide sequence ID" value="NZ_CAWPUQ010000159.1"/>
</dbReference>
<dbReference type="Proteomes" id="UP000662314">
    <property type="component" value="Unassembled WGS sequence"/>
</dbReference>
<dbReference type="AlphaFoldDB" id="A0A8J7I9J3"/>
<proteinExistence type="predicted"/>
<evidence type="ECO:0000313" key="2">
    <source>
        <dbReference type="EMBL" id="MBH8576413.1"/>
    </source>
</evidence>
<gene>
    <name evidence="2" type="ORF">I8752_26175</name>
</gene>
<sequence length="129" mass="14548">MSKNQSFELEKLTEQLQTIATAVHDAAKICQGDAIALLNLLRQLEQLHREIRDGAFQESLPDNRQQLYALLKDIESEGGWPYIERMRLQAFFANLPQATGEEESESKNSDDVLDSDTPVASQLETSLEL</sequence>
<dbReference type="EMBL" id="JAECZA010000231">
    <property type="protein sequence ID" value="MBH8576413.1"/>
    <property type="molecule type" value="Genomic_DNA"/>
</dbReference>
<feature type="compositionally biased region" description="Polar residues" evidence="1">
    <location>
        <begin position="118"/>
        <end position="129"/>
    </location>
</feature>
<protein>
    <submittedName>
        <fullName evidence="2">Uncharacterized protein</fullName>
    </submittedName>
</protein>
<comment type="caution">
    <text evidence="2">The sequence shown here is derived from an EMBL/GenBank/DDBJ whole genome shotgun (WGS) entry which is preliminary data.</text>
</comment>
<evidence type="ECO:0000313" key="3">
    <source>
        <dbReference type="Proteomes" id="UP000662314"/>
    </source>
</evidence>
<reference evidence="2 3" key="1">
    <citation type="journal article" date="2021" name="Int. J. Syst. Evol. Microbiol.">
        <title>Amazonocrinis nigriterrae gen. nov., sp. nov., Atlanticothrix silvestris gen. nov., sp. nov. and Dendronalium phyllosphericum gen. nov., sp. nov., nostocacean cyanobacteria from Brazilian environments.</title>
        <authorList>
            <person name="Alvarenga D.O."/>
            <person name="Andreote A.P.D."/>
            <person name="Branco L.H.Z."/>
            <person name="Delbaje E."/>
            <person name="Cruz R.B."/>
            <person name="Varani A.M."/>
            <person name="Fiore M.F."/>
        </authorList>
    </citation>
    <scope>NUCLEOTIDE SEQUENCE [LARGE SCALE GENOMIC DNA]</scope>
    <source>
        <strain evidence="2 3">CENA369</strain>
    </source>
</reference>